<comment type="similarity">
    <text evidence="2">Belongs to the ATP-dependent AMP-binding enzyme family.</text>
</comment>
<keyword evidence="7" id="KW-1185">Reference proteome</keyword>
<dbReference type="GO" id="GO:0003824">
    <property type="term" value="F:catalytic activity"/>
    <property type="evidence" value="ECO:0007669"/>
    <property type="project" value="InterPro"/>
</dbReference>
<dbReference type="PANTHER" id="PTHR45527">
    <property type="entry name" value="NONRIBOSOMAL PEPTIDE SYNTHETASE"/>
    <property type="match status" value="1"/>
</dbReference>
<dbReference type="Gene3D" id="3.30.300.30">
    <property type="match status" value="1"/>
</dbReference>
<evidence type="ECO:0000256" key="4">
    <source>
        <dbReference type="ARBA" id="ARBA00022553"/>
    </source>
</evidence>
<dbReference type="EMBL" id="AP018248">
    <property type="protein sequence ID" value="BAY99674.1"/>
    <property type="molecule type" value="Genomic_DNA"/>
</dbReference>
<dbReference type="CDD" id="cd19531">
    <property type="entry name" value="LCL_NRPS-like"/>
    <property type="match status" value="1"/>
</dbReference>
<comment type="cofactor">
    <cofactor evidence="1">
        <name>pantetheine 4'-phosphate</name>
        <dbReference type="ChEBI" id="CHEBI:47942"/>
    </cofactor>
</comment>
<dbReference type="Pfam" id="PF00501">
    <property type="entry name" value="AMP-binding"/>
    <property type="match status" value="1"/>
</dbReference>
<accession>A0A1Z4N1U4</accession>
<dbReference type="InterPro" id="IPR036736">
    <property type="entry name" value="ACP-like_sf"/>
</dbReference>
<dbReference type="Gene3D" id="3.40.50.980">
    <property type="match status" value="2"/>
</dbReference>
<dbReference type="Proteomes" id="UP000218785">
    <property type="component" value="Chromosome"/>
</dbReference>
<evidence type="ECO:0000259" key="5">
    <source>
        <dbReference type="PROSITE" id="PS50075"/>
    </source>
</evidence>
<proteinExistence type="inferred from homology"/>
<dbReference type="InterPro" id="IPR010071">
    <property type="entry name" value="AA_adenyl_dom"/>
</dbReference>
<evidence type="ECO:0000256" key="1">
    <source>
        <dbReference type="ARBA" id="ARBA00001957"/>
    </source>
</evidence>
<name>A0A1Z4N1U4_9CYAN</name>
<dbReference type="GO" id="GO:0005829">
    <property type="term" value="C:cytosol"/>
    <property type="evidence" value="ECO:0007669"/>
    <property type="project" value="TreeGrafter"/>
</dbReference>
<dbReference type="SUPFAM" id="SSF56801">
    <property type="entry name" value="Acetyl-CoA synthetase-like"/>
    <property type="match status" value="1"/>
</dbReference>
<reference evidence="6 7" key="1">
    <citation type="submission" date="2017-06" db="EMBL/GenBank/DDBJ databases">
        <title>Genome sequencing of cyanobaciteial culture collection at National Institute for Environmental Studies (NIES).</title>
        <authorList>
            <person name="Hirose Y."/>
            <person name="Shimura Y."/>
            <person name="Fujisawa T."/>
            <person name="Nakamura Y."/>
            <person name="Kawachi M."/>
        </authorList>
    </citation>
    <scope>NUCLEOTIDE SEQUENCE [LARGE SCALE GENOMIC DNA]</scope>
    <source>
        <strain evidence="6 7">NIES-37</strain>
    </source>
</reference>
<dbReference type="InterPro" id="IPR020845">
    <property type="entry name" value="AMP-binding_CS"/>
</dbReference>
<feature type="domain" description="Carrier" evidence="5">
    <location>
        <begin position="996"/>
        <end position="1071"/>
    </location>
</feature>
<dbReference type="SMART" id="SM00823">
    <property type="entry name" value="PKS_PP"/>
    <property type="match status" value="1"/>
</dbReference>
<dbReference type="FunFam" id="1.10.1200.10:FF:000005">
    <property type="entry name" value="Nonribosomal peptide synthetase 1"/>
    <property type="match status" value="1"/>
</dbReference>
<dbReference type="SUPFAM" id="SSF47336">
    <property type="entry name" value="ACP-like"/>
    <property type="match status" value="1"/>
</dbReference>
<dbReference type="Pfam" id="PF13193">
    <property type="entry name" value="AMP-binding_C"/>
    <property type="match status" value="1"/>
</dbReference>
<dbReference type="AlphaFoldDB" id="A0A1Z4N1U4"/>
<dbReference type="Gene3D" id="2.30.38.10">
    <property type="entry name" value="Luciferase, Domain 3"/>
    <property type="match status" value="1"/>
</dbReference>
<dbReference type="PROSITE" id="PS50075">
    <property type="entry name" value="CARRIER"/>
    <property type="match status" value="1"/>
</dbReference>
<dbReference type="GO" id="GO:0031177">
    <property type="term" value="F:phosphopantetheine binding"/>
    <property type="evidence" value="ECO:0007669"/>
    <property type="project" value="InterPro"/>
</dbReference>
<evidence type="ECO:0000256" key="3">
    <source>
        <dbReference type="ARBA" id="ARBA00022450"/>
    </source>
</evidence>
<dbReference type="InterPro" id="IPR009081">
    <property type="entry name" value="PP-bd_ACP"/>
</dbReference>
<dbReference type="GO" id="GO:0008610">
    <property type="term" value="P:lipid biosynthetic process"/>
    <property type="evidence" value="ECO:0007669"/>
    <property type="project" value="UniProtKB-ARBA"/>
</dbReference>
<evidence type="ECO:0000313" key="6">
    <source>
        <dbReference type="EMBL" id="BAY99674.1"/>
    </source>
</evidence>
<dbReference type="InterPro" id="IPR020806">
    <property type="entry name" value="PKS_PP-bd"/>
</dbReference>
<dbReference type="FunFam" id="2.30.38.10:FF:000001">
    <property type="entry name" value="Non-ribosomal peptide synthetase PvdI"/>
    <property type="match status" value="1"/>
</dbReference>
<dbReference type="InterPro" id="IPR000873">
    <property type="entry name" value="AMP-dep_synth/lig_dom"/>
</dbReference>
<dbReference type="CDD" id="cd12117">
    <property type="entry name" value="A_NRPS_Srf_like"/>
    <property type="match status" value="1"/>
</dbReference>
<dbReference type="Gene3D" id="1.10.1200.10">
    <property type="entry name" value="ACP-like"/>
    <property type="match status" value="1"/>
</dbReference>
<dbReference type="FunFam" id="3.30.300.30:FF:000010">
    <property type="entry name" value="Enterobactin synthetase component F"/>
    <property type="match status" value="1"/>
</dbReference>
<gene>
    <name evidence="6" type="ORF">NIES37_36570</name>
</gene>
<dbReference type="Gene3D" id="3.30.559.30">
    <property type="entry name" value="Nonribosomal peptide synthetase, condensation domain"/>
    <property type="match status" value="1"/>
</dbReference>
<organism evidence="6 7">
    <name type="scientific">Tolypothrix tenuis PCC 7101</name>
    <dbReference type="NCBI Taxonomy" id="231146"/>
    <lineage>
        <taxon>Bacteria</taxon>
        <taxon>Bacillati</taxon>
        <taxon>Cyanobacteriota</taxon>
        <taxon>Cyanophyceae</taxon>
        <taxon>Nostocales</taxon>
        <taxon>Tolypothrichaceae</taxon>
        <taxon>Tolypothrix</taxon>
    </lineage>
</organism>
<dbReference type="GO" id="GO:0043041">
    <property type="term" value="P:amino acid activation for nonribosomal peptide biosynthetic process"/>
    <property type="evidence" value="ECO:0007669"/>
    <property type="project" value="TreeGrafter"/>
</dbReference>
<dbReference type="InterPro" id="IPR023213">
    <property type="entry name" value="CAT-like_dom_sf"/>
</dbReference>
<dbReference type="Gene3D" id="3.30.559.10">
    <property type="entry name" value="Chloramphenicol acetyltransferase-like domain"/>
    <property type="match status" value="1"/>
</dbReference>
<evidence type="ECO:0000313" key="7">
    <source>
        <dbReference type="Proteomes" id="UP000218785"/>
    </source>
</evidence>
<keyword evidence="4" id="KW-0597">Phosphoprotein</keyword>
<dbReference type="KEGG" id="ttq:NIES37_36570"/>
<dbReference type="FunFam" id="3.40.50.980:FF:000001">
    <property type="entry name" value="Non-ribosomal peptide synthetase"/>
    <property type="match status" value="1"/>
</dbReference>
<dbReference type="FunFam" id="3.40.50.12780:FF:000012">
    <property type="entry name" value="Non-ribosomal peptide synthetase"/>
    <property type="match status" value="1"/>
</dbReference>
<dbReference type="NCBIfam" id="TIGR01733">
    <property type="entry name" value="AA-adenyl-dom"/>
    <property type="match status" value="1"/>
</dbReference>
<dbReference type="PROSITE" id="PS00455">
    <property type="entry name" value="AMP_BINDING"/>
    <property type="match status" value="1"/>
</dbReference>
<dbReference type="PANTHER" id="PTHR45527:SF14">
    <property type="entry name" value="PLIPASTATIN SYNTHASE SUBUNIT B"/>
    <property type="match status" value="1"/>
</dbReference>
<dbReference type="InterPro" id="IPR045851">
    <property type="entry name" value="AMP-bd_C_sf"/>
</dbReference>
<dbReference type="Pfam" id="PF00668">
    <property type="entry name" value="Condensation"/>
    <property type="match status" value="1"/>
</dbReference>
<sequence length="1093" mass="121650">MTLSPVNFQSGLTAVEFDPFAEGELLLTAPATESQKEIWASVQMGDAANCAYNESQSLRLKGELDVKVFQSALQELVLRHEALRTTFSTDGNTLCIVDSLQIEIPIIDISSLEKQEQQEKLASIRQQEVEKPFDLEHGPLFRAQIIKLQPQEHIAILTAHHIICDGWSWAVLIPDLGKLYSGLLEGIVPELDESDRLSDYAVLQEEEVGSPEALATEQYWLEQFADSVPVLDFPCDRPRPHIRTFNAAREDWQLNPELVADLKQLGTKFGCSFMTTILAGFEAWLHRITGQNDLVVGIPAAGQAALGQYNLVGHCVNLLPLRSQVNGAQSFSEYLQSRRSTVLDAYDHQQFTFGSLVKKLSIPRDSSRIPLVPITFNIDQGLDSDKLPFAGLEVEFFSNPRSFENFEIFINATELRGQLTLECQYNTNLFDADTIRRRMAEFETLLQGIVVNPNQTIAKLPILPAVEQQLLATWNQTQTNYPQDKSIHQLFEEQVARTPDAVALVFPGQQLTYQELNTRANQLAQYLQTLGVGADVLVGICVERSLEMIVGLLGILKAGGAYVPLDPGYPQERLAFMLADTQIKLLVTQKRLVEKLPTHTANIICLDADWQTISQQATENLITNVKPYNLAYVMYTSGSTGTPKGVSVIHQGVVRLVKETNYVSLTDKEVFLQISPVSFDASTFEIWGCLLNGGKLVIFPPHTPSLDELGGIIQQYQVTTLWLTAGLFHLIVDEKIEALKPLRQLLAGGDVLSVPHVQKFLNTVENCKLINGYGPTESTTFTSCYEITAPLKPGASIPIGRPIANTQVYILDSHLQQVPIGITGELYIGGDGLAREYFNRPDLTAERFIANPLSADSQSRLYKSGDLARYLPNGEIEYLGRIDNQVKVSGFRIELGEIEIALLQSPLVKEAVVIVREDSPGEKLLVGYFVAETNEDSSQIISELRRFLKQQLPEYMVPKIFVALEALPLNANGKVDRRALPKPDAYSPELEANYVAPRTPIEQQIADIWTQVLNVKQVGIYDNFFELGGYSLLGIQVISRLRQALQVEILMSNLFELPTVADLAERVETLRWATQGIQAAESHSADDYEEGEL</sequence>
<dbReference type="InterPro" id="IPR025110">
    <property type="entry name" value="AMP-bd_C"/>
</dbReference>
<dbReference type="GO" id="GO:0044550">
    <property type="term" value="P:secondary metabolite biosynthetic process"/>
    <property type="evidence" value="ECO:0007669"/>
    <property type="project" value="UniProtKB-ARBA"/>
</dbReference>
<dbReference type="RefSeq" id="WP_096577977.1">
    <property type="nucleotide sequence ID" value="NZ_CAWNJS010000001.1"/>
</dbReference>
<evidence type="ECO:0000256" key="2">
    <source>
        <dbReference type="ARBA" id="ARBA00006432"/>
    </source>
</evidence>
<dbReference type="SUPFAM" id="SSF52777">
    <property type="entry name" value="CoA-dependent acyltransferases"/>
    <property type="match status" value="2"/>
</dbReference>
<protein>
    <submittedName>
        <fullName evidence="6">Amino acid adenylation domain-containing protein</fullName>
    </submittedName>
</protein>
<dbReference type="InterPro" id="IPR001242">
    <property type="entry name" value="Condensation_dom"/>
</dbReference>
<keyword evidence="3" id="KW-0596">Phosphopantetheine</keyword>
<dbReference type="Pfam" id="PF00550">
    <property type="entry name" value="PP-binding"/>
    <property type="match status" value="1"/>
</dbReference>